<keyword evidence="1" id="KW-0645">Protease</keyword>
<dbReference type="SUPFAM" id="SSF55486">
    <property type="entry name" value="Metalloproteases ('zincins'), catalytic domain"/>
    <property type="match status" value="1"/>
</dbReference>
<protein>
    <recommendedName>
        <fullName evidence="1">Metal-dependent carboxypeptidase</fullName>
        <ecNumber evidence="1">3.4.17.19</ecNumber>
    </recommendedName>
</protein>
<dbReference type="GO" id="GO:0004180">
    <property type="term" value="F:carboxypeptidase activity"/>
    <property type="evidence" value="ECO:0007669"/>
    <property type="project" value="UniProtKB-KW"/>
</dbReference>
<keyword evidence="1 2" id="KW-0378">Hydrolase</keyword>
<dbReference type="RefSeq" id="WP_378133343.1">
    <property type="nucleotide sequence ID" value="NZ_JBHSMI010000025.1"/>
</dbReference>
<dbReference type="CDD" id="cd06460">
    <property type="entry name" value="M32_Taq"/>
    <property type="match status" value="1"/>
</dbReference>
<keyword evidence="1 2" id="KW-0121">Carboxypeptidase</keyword>
<dbReference type="Pfam" id="PF02074">
    <property type="entry name" value="Peptidase_M32"/>
    <property type="match status" value="1"/>
</dbReference>
<comment type="function">
    <text evidence="1">Broad specificity carboxypetidase that releases amino acids sequentially from the C-terminus, including neutral, aromatic, polar and basic residues.</text>
</comment>
<comment type="similarity">
    <text evidence="1">Belongs to the peptidase M32 family.</text>
</comment>
<dbReference type="PROSITE" id="PS52034">
    <property type="entry name" value="PEPTIDASE_M32"/>
    <property type="match status" value="1"/>
</dbReference>
<accession>A0ABW0HTI7</accession>
<keyword evidence="1" id="KW-0479">Metal-binding</keyword>
<evidence type="ECO:0000313" key="2">
    <source>
        <dbReference type="EMBL" id="MFC5403713.1"/>
    </source>
</evidence>
<dbReference type="Proteomes" id="UP001596113">
    <property type="component" value="Unassembled WGS sequence"/>
</dbReference>
<dbReference type="PRINTS" id="PR00998">
    <property type="entry name" value="CRBOXYPTASET"/>
</dbReference>
<comment type="catalytic activity">
    <reaction evidence="1">
        <text>Release of a C-terminal amino acid with broad specificity, except for -Pro.</text>
        <dbReference type="EC" id="3.4.17.19"/>
    </reaction>
</comment>
<comment type="caution">
    <text evidence="2">The sequence shown here is derived from an EMBL/GenBank/DDBJ whole genome shotgun (WGS) entry which is preliminary data.</text>
</comment>
<dbReference type="InterPro" id="IPR001333">
    <property type="entry name" value="Peptidase_M32_Taq"/>
</dbReference>
<dbReference type="EMBL" id="JBHSMI010000025">
    <property type="protein sequence ID" value="MFC5403713.1"/>
    <property type="molecule type" value="Genomic_DNA"/>
</dbReference>
<evidence type="ECO:0000256" key="1">
    <source>
        <dbReference type="PIRNR" id="PIRNR006615"/>
    </source>
</evidence>
<proteinExistence type="inferred from homology"/>
<evidence type="ECO:0000313" key="3">
    <source>
        <dbReference type="Proteomes" id="UP001596113"/>
    </source>
</evidence>
<reference evidence="3" key="1">
    <citation type="journal article" date="2019" name="Int. J. Syst. Evol. Microbiol.">
        <title>The Global Catalogue of Microorganisms (GCM) 10K type strain sequencing project: providing services to taxonomists for standard genome sequencing and annotation.</title>
        <authorList>
            <consortium name="The Broad Institute Genomics Platform"/>
            <consortium name="The Broad Institute Genome Sequencing Center for Infectious Disease"/>
            <person name="Wu L."/>
            <person name="Ma J."/>
        </authorList>
    </citation>
    <scope>NUCLEOTIDE SEQUENCE [LARGE SCALE GENOMIC DNA]</scope>
    <source>
        <strain evidence="3">CGMCC 1.18575</strain>
    </source>
</reference>
<dbReference type="PIRSF" id="PIRSF006615">
    <property type="entry name" value="Zn_crbxpep_Taq"/>
    <property type="match status" value="1"/>
</dbReference>
<dbReference type="Gene3D" id="1.10.1370.30">
    <property type="match status" value="1"/>
</dbReference>
<dbReference type="PANTHER" id="PTHR34217">
    <property type="entry name" value="METAL-DEPENDENT CARBOXYPEPTIDASE"/>
    <property type="match status" value="1"/>
</dbReference>
<keyword evidence="3" id="KW-1185">Reference proteome</keyword>
<sequence>MSQLQQSSSTPLERFRELTGKIKQFEEILGLVYWDMRTGAPRKGIELRSQAVGALSSETFKLSTSEEMGELLAVLSAPDKASTLSDIDRKLVEETAKEYDRNRRIPPDMYRDYVVLTSQSEAAWEEAKENNDFEGFVPYLEKIIDYNRKFIELWGVKATPYDTLLDMYEPGLTTVELDRLFGELRERLVPLAERIANSPNKPDTSFLTGTFEKEAQKAFSKLILKQMGYDFEAGRLDESVHPFATGLSTGDVRITTRYLSDDLTSALFGTIHEGGHALYEQNISRELDGTSLSTGTSMGIHESQSRLWENMIGRSLGFWQRYLPDLKALFPGLLDELTPEAFYRGINVVEPSLIRIEADELTYNLHIMIRYEIEKMLFNENLDPRDLPEVWNRKYTEALGVTPPDNAHGVLQDVHWSGGAFGYFPSYSLGNMYGAQMMDVARRKLPDLEAQIAKGELLPLKEWLTEQVYRHGKMLNPSELIERISGQPLQSSYLCDYLENKYKEIYRLGRV</sequence>
<dbReference type="EC" id="3.4.17.19" evidence="1"/>
<organism evidence="2 3">
    <name type="scientific">Cohnella soli</name>
    <dbReference type="NCBI Taxonomy" id="425005"/>
    <lineage>
        <taxon>Bacteria</taxon>
        <taxon>Bacillati</taxon>
        <taxon>Bacillota</taxon>
        <taxon>Bacilli</taxon>
        <taxon>Bacillales</taxon>
        <taxon>Paenibacillaceae</taxon>
        <taxon>Cohnella</taxon>
    </lineage>
</organism>
<keyword evidence="1" id="KW-0482">Metalloprotease</keyword>
<dbReference type="PANTHER" id="PTHR34217:SF1">
    <property type="entry name" value="CARBOXYPEPTIDASE 1"/>
    <property type="match status" value="1"/>
</dbReference>
<gene>
    <name evidence="2" type="ORF">ACFPOF_13295</name>
</gene>
<name>A0ABW0HTI7_9BACL</name>